<dbReference type="Pfam" id="PF00652">
    <property type="entry name" value="Ricin_B_lectin"/>
    <property type="match status" value="2"/>
</dbReference>
<feature type="domain" description="Ricin B lectin" evidence="1">
    <location>
        <begin position="282"/>
        <end position="414"/>
    </location>
</feature>
<dbReference type="SMART" id="SM00458">
    <property type="entry name" value="RICIN"/>
    <property type="match status" value="2"/>
</dbReference>
<reference evidence="2" key="1">
    <citation type="submission" date="2020-10" db="EMBL/GenBank/DDBJ databases">
        <authorList>
            <person name="Abbas A."/>
            <person name="Razzaq R."/>
            <person name="Waqas M."/>
            <person name="Abbas N."/>
            <person name="Nielsen T.K."/>
            <person name="Hansen L.H."/>
            <person name="Hussain S."/>
            <person name="Shahid M."/>
        </authorList>
    </citation>
    <scope>NUCLEOTIDE SEQUENCE</scope>
    <source>
        <strain evidence="2">S14</strain>
    </source>
</reference>
<dbReference type="CDD" id="cd00161">
    <property type="entry name" value="beta-trefoil_Ricin-like"/>
    <property type="match status" value="2"/>
</dbReference>
<name>A0ABU1DEI6_9HYPH</name>
<comment type="caution">
    <text evidence="2">The sequence shown here is derived from an EMBL/GenBank/DDBJ whole genome shotgun (WGS) entry which is preliminary data.</text>
</comment>
<evidence type="ECO:0000313" key="3">
    <source>
        <dbReference type="Proteomes" id="UP001181622"/>
    </source>
</evidence>
<dbReference type="InterPro" id="IPR000772">
    <property type="entry name" value="Ricin_B_lectin"/>
</dbReference>
<dbReference type="Gene3D" id="2.80.10.50">
    <property type="match status" value="2"/>
</dbReference>
<dbReference type="InterPro" id="IPR035992">
    <property type="entry name" value="Ricin_B-like_lectins"/>
</dbReference>
<dbReference type="PROSITE" id="PS50231">
    <property type="entry name" value="RICIN_B_LECTIN"/>
    <property type="match status" value="2"/>
</dbReference>
<dbReference type="EMBL" id="JADBEO010000013">
    <property type="protein sequence ID" value="MDR4306533.1"/>
    <property type="molecule type" value="Genomic_DNA"/>
</dbReference>
<accession>A0ABU1DEI6</accession>
<dbReference type="Gene3D" id="3.40.50.10320">
    <property type="entry name" value="LmbE-like"/>
    <property type="match status" value="1"/>
</dbReference>
<dbReference type="SUPFAM" id="SSF50370">
    <property type="entry name" value="Ricin B-like lectins"/>
    <property type="match status" value="2"/>
</dbReference>
<dbReference type="RefSeq" id="WP_309390497.1">
    <property type="nucleotide sequence ID" value="NZ_JADBEO010000013.1"/>
</dbReference>
<dbReference type="SUPFAM" id="SSF102588">
    <property type="entry name" value="LmbE-like"/>
    <property type="match status" value="1"/>
</dbReference>
<keyword evidence="3" id="KW-1185">Reference proteome</keyword>
<sequence length="556" mass="60495">MIIVAHQDDDVTFLNPDQAADITAGRCVRVVYVTAGDGGEPRARWAPREDAAKRAHEVMAGVADAPTADGSLQVQGRTLAHRSLAGAPQIDMVFMRLPEGKPNGSGFGRNGGESLARLASGEIATISTVPEAAADGLAGAASYTQSELADTLLGLMEQFHPDKLRVQNYEAAASASDDHADHIAGARLAAGAAKIYAQRNDLDVDGFLVGYRGEDTADYEQNVSGAALQATLASFAAYAAVDDRVCANRDCSSYFENVRTFRGYPRWLRRQYRLDQSTPPVGATALRVRAAGDDADKCVGLGSKDAAAGSLLRTEPCRGGRSQRWIYSYEAGTIRPEGNKRLCARTQSYPPKDGAKVDLARCDGSRGQSWRMMATGEFVNASGKCLEMTREGENGAPIAAGNCKYTEYQLWGYGVPATPIAPVRIFFVEFADFFHIAAYKGDYTVDRPVVTSRGKNNVDPEWRLPPGGQMRAYDGKCVDTRTRAAPDGEYPIMRPCDHKDPMNASPSQTWQYVKRRLLNRQDGVERCLTIVNADVIDNAEIWTCRSRKGQVWKSNR</sequence>
<evidence type="ECO:0000313" key="2">
    <source>
        <dbReference type="EMBL" id="MDR4306533.1"/>
    </source>
</evidence>
<dbReference type="InterPro" id="IPR003737">
    <property type="entry name" value="GlcNAc_PI_deacetylase-related"/>
</dbReference>
<dbReference type="Pfam" id="PF02585">
    <property type="entry name" value="PIG-L"/>
    <property type="match status" value="1"/>
</dbReference>
<dbReference type="Proteomes" id="UP001181622">
    <property type="component" value="Unassembled WGS sequence"/>
</dbReference>
<gene>
    <name evidence="2" type="ORF">IHQ68_07875</name>
</gene>
<proteinExistence type="predicted"/>
<feature type="domain" description="Ricin B lectin" evidence="1">
    <location>
        <begin position="421"/>
        <end position="555"/>
    </location>
</feature>
<evidence type="ECO:0000259" key="1">
    <source>
        <dbReference type="SMART" id="SM00458"/>
    </source>
</evidence>
<dbReference type="InterPro" id="IPR024078">
    <property type="entry name" value="LmbE-like_dom_sf"/>
</dbReference>
<protein>
    <submittedName>
        <fullName evidence="2">Ricin-type beta-trefoil lectin domain protein</fullName>
    </submittedName>
</protein>
<organism evidence="2 3">
    <name type="scientific">Chelatococcus sambhunathii</name>
    <dbReference type="NCBI Taxonomy" id="363953"/>
    <lineage>
        <taxon>Bacteria</taxon>
        <taxon>Pseudomonadati</taxon>
        <taxon>Pseudomonadota</taxon>
        <taxon>Alphaproteobacteria</taxon>
        <taxon>Hyphomicrobiales</taxon>
        <taxon>Chelatococcaceae</taxon>
        <taxon>Chelatococcus</taxon>
    </lineage>
</organism>